<gene>
    <name evidence="2" type="ORF">FP507_06435</name>
</gene>
<accession>A0A5M8IDA8</accession>
<feature type="compositionally biased region" description="Polar residues" evidence="1">
    <location>
        <begin position="198"/>
        <end position="210"/>
    </location>
</feature>
<protein>
    <submittedName>
        <fullName evidence="2">Uncharacterized protein</fullName>
    </submittedName>
</protein>
<evidence type="ECO:0000256" key="1">
    <source>
        <dbReference type="SAM" id="MobiDB-lite"/>
    </source>
</evidence>
<dbReference type="EMBL" id="VMRG01000001">
    <property type="protein sequence ID" value="KAA6233381.1"/>
    <property type="molecule type" value="Genomic_DNA"/>
</dbReference>
<sequence>MVTGPIASPTLFSIQGLPAQVKGFPMLTKNFFSTAKHDVTIGCSRGTKIIYNGADINKRKGVKERKISFSFNGISEGEVVGAITIQSRKNKADEVDFPTLIHDASNYINDVDELKGYNITLLSLTEALTYTLGVDTKTAGYALSPFVSGFINGPAGVLSGLASGASKSGGVTVPTATIGGTFLVLIDSENSRKVNISNNYRVNAPQPAQDNENDNNRKKMRPSRRIQANDALNCSRT</sequence>
<comment type="caution">
    <text evidence="2">The sequence shown here is derived from an EMBL/GenBank/DDBJ whole genome shotgun (WGS) entry which is preliminary data.</text>
</comment>
<name>A0A5M8IDA8_CHLPH</name>
<organism evidence="2 3">
    <name type="scientific">Chlorobium phaeovibrioides</name>
    <dbReference type="NCBI Taxonomy" id="1094"/>
    <lineage>
        <taxon>Bacteria</taxon>
        <taxon>Pseudomonadati</taxon>
        <taxon>Chlorobiota</taxon>
        <taxon>Chlorobiia</taxon>
        <taxon>Chlorobiales</taxon>
        <taxon>Chlorobiaceae</taxon>
        <taxon>Chlorobium/Pelodictyon group</taxon>
        <taxon>Chlorobium</taxon>
    </lineage>
</organism>
<dbReference type="AlphaFoldDB" id="A0A5M8IDA8"/>
<proteinExistence type="predicted"/>
<feature type="region of interest" description="Disordered" evidence="1">
    <location>
        <begin position="198"/>
        <end position="237"/>
    </location>
</feature>
<evidence type="ECO:0000313" key="2">
    <source>
        <dbReference type="EMBL" id="KAA6233381.1"/>
    </source>
</evidence>
<evidence type="ECO:0000313" key="3">
    <source>
        <dbReference type="Proteomes" id="UP000327458"/>
    </source>
</evidence>
<dbReference type="Proteomes" id="UP000327458">
    <property type="component" value="Unassembled WGS sequence"/>
</dbReference>
<reference evidence="2 3" key="1">
    <citation type="submission" date="2019-07" db="EMBL/GenBank/DDBJ databases">
        <title>Draft genome Sequence of Chlorobium phaeovibrioides sp. strain PhvTcv-s14, from the Phylum Chlorobi.</title>
        <authorList>
            <person name="Babenko V."/>
            <person name="Boldyreva D."/>
            <person name="Kanygina A."/>
            <person name="Selezneva O."/>
            <person name="Akopiyan T."/>
            <person name="Lunina O."/>
        </authorList>
    </citation>
    <scope>NUCLEOTIDE SEQUENCE [LARGE SCALE GENOMIC DNA]</scope>
    <source>
        <strain evidence="2 3">GrTcv12</strain>
    </source>
</reference>